<dbReference type="GO" id="GO:0005524">
    <property type="term" value="F:ATP binding"/>
    <property type="evidence" value="ECO:0007669"/>
    <property type="project" value="UniProtKB-KW"/>
</dbReference>
<organism evidence="10 11">
    <name type="scientific">Sphingobacterium haloxyli</name>
    <dbReference type="NCBI Taxonomy" id="2100533"/>
    <lineage>
        <taxon>Bacteria</taxon>
        <taxon>Pseudomonadati</taxon>
        <taxon>Bacteroidota</taxon>
        <taxon>Sphingobacteriia</taxon>
        <taxon>Sphingobacteriales</taxon>
        <taxon>Sphingobacteriaceae</taxon>
        <taxon>Sphingobacterium</taxon>
    </lineage>
</organism>
<dbReference type="InterPro" id="IPR036097">
    <property type="entry name" value="HisK_dim/P_sf"/>
</dbReference>
<evidence type="ECO:0000256" key="8">
    <source>
        <dbReference type="ARBA" id="ARBA00023012"/>
    </source>
</evidence>
<evidence type="ECO:0000256" key="2">
    <source>
        <dbReference type="ARBA" id="ARBA00012438"/>
    </source>
</evidence>
<dbReference type="InterPro" id="IPR050351">
    <property type="entry name" value="BphY/WalK/GraS-like"/>
</dbReference>
<dbReference type="SUPFAM" id="SSF55874">
    <property type="entry name" value="ATPase domain of HSP90 chaperone/DNA topoisomerase II/histidine kinase"/>
    <property type="match status" value="1"/>
</dbReference>
<dbReference type="SUPFAM" id="SSF47384">
    <property type="entry name" value="Homodimeric domain of signal transducing histidine kinase"/>
    <property type="match status" value="1"/>
</dbReference>
<keyword evidence="5" id="KW-0547">Nucleotide-binding</keyword>
<dbReference type="Gene3D" id="3.30.450.20">
    <property type="entry name" value="PAS domain"/>
    <property type="match status" value="1"/>
</dbReference>
<protein>
    <recommendedName>
        <fullName evidence="2">histidine kinase</fullName>
        <ecNumber evidence="2">2.7.13.3</ecNumber>
    </recommendedName>
</protein>
<dbReference type="Gene3D" id="3.30.565.10">
    <property type="entry name" value="Histidine kinase-like ATPase, C-terminal domain"/>
    <property type="match status" value="1"/>
</dbReference>
<evidence type="ECO:0000259" key="9">
    <source>
        <dbReference type="PROSITE" id="PS50109"/>
    </source>
</evidence>
<keyword evidence="3" id="KW-0597">Phosphoprotein</keyword>
<accession>A0A2S9IVP4</accession>
<keyword evidence="11" id="KW-1185">Reference proteome</keyword>
<keyword evidence="4" id="KW-0808">Transferase</keyword>
<reference evidence="10 11" key="1">
    <citation type="submission" date="2018-02" db="EMBL/GenBank/DDBJ databases">
        <title>The draft genome of Sphingobacterium sp. 5JN-11.</title>
        <authorList>
            <person name="Liu L."/>
            <person name="Li L."/>
            <person name="Liang L."/>
            <person name="Zhang X."/>
            <person name="Wang T."/>
        </authorList>
    </citation>
    <scope>NUCLEOTIDE SEQUENCE [LARGE SCALE GENOMIC DNA]</scope>
    <source>
        <strain evidence="10 11">5JN-11</strain>
    </source>
</reference>
<dbReference type="SMART" id="SM00387">
    <property type="entry name" value="HATPase_c"/>
    <property type="match status" value="1"/>
</dbReference>
<evidence type="ECO:0000256" key="7">
    <source>
        <dbReference type="ARBA" id="ARBA00022840"/>
    </source>
</evidence>
<name>A0A2S9IVP4_9SPHI</name>
<evidence type="ECO:0000256" key="5">
    <source>
        <dbReference type="ARBA" id="ARBA00022741"/>
    </source>
</evidence>
<dbReference type="PANTHER" id="PTHR42878">
    <property type="entry name" value="TWO-COMPONENT HISTIDINE KINASE"/>
    <property type="match status" value="1"/>
</dbReference>
<proteinExistence type="predicted"/>
<evidence type="ECO:0000256" key="4">
    <source>
        <dbReference type="ARBA" id="ARBA00022679"/>
    </source>
</evidence>
<feature type="domain" description="Histidine kinase" evidence="9">
    <location>
        <begin position="183"/>
        <end position="396"/>
    </location>
</feature>
<dbReference type="InterPro" id="IPR005467">
    <property type="entry name" value="His_kinase_dom"/>
</dbReference>
<dbReference type="SUPFAM" id="SSF55785">
    <property type="entry name" value="PYP-like sensor domain (PAS domain)"/>
    <property type="match status" value="1"/>
</dbReference>
<evidence type="ECO:0000313" key="10">
    <source>
        <dbReference type="EMBL" id="PRD44560.1"/>
    </source>
</evidence>
<dbReference type="PROSITE" id="PS50109">
    <property type="entry name" value="HIS_KIN"/>
    <property type="match status" value="1"/>
</dbReference>
<dbReference type="InterPro" id="IPR035965">
    <property type="entry name" value="PAS-like_dom_sf"/>
</dbReference>
<evidence type="ECO:0000256" key="1">
    <source>
        <dbReference type="ARBA" id="ARBA00000085"/>
    </source>
</evidence>
<dbReference type="EMBL" id="PVBQ01000026">
    <property type="protein sequence ID" value="PRD44560.1"/>
    <property type="molecule type" value="Genomic_DNA"/>
</dbReference>
<dbReference type="AlphaFoldDB" id="A0A2S9IVP4"/>
<dbReference type="OrthoDB" id="9811889at2"/>
<dbReference type="InterPro" id="IPR003594">
    <property type="entry name" value="HATPase_dom"/>
</dbReference>
<dbReference type="Pfam" id="PF02518">
    <property type="entry name" value="HATPase_c"/>
    <property type="match status" value="1"/>
</dbReference>
<dbReference type="PANTHER" id="PTHR42878:SF7">
    <property type="entry name" value="SENSOR HISTIDINE KINASE GLRK"/>
    <property type="match status" value="1"/>
</dbReference>
<sequence>MTFRLSIYFYIWMKTKCSELLLYCEQYCPLSVHMSQYENFFLKTLRESRIATAIYDTADIRIAFVSAGMFEIWGRGKEIIGRNLGEVFPEFTEQGFTDILKNVWQTGHTYEAKEYPVNITIDGITELKYFDFIYQAVVDEEGETYAIVHTATDVSVRRRALEKVREQDAILAFNNELEMLTRTLSHDLKNPLSIAKMGTQYLQTKEVVSDTEKYKWTTIILDALANIEHIIGHNIQLNQTRLLKYDNACISLEKTIRKICLESQTLYSSNACVFNINQLEPLYGDESVFYQIFFNIIGNAVKYSSKREKPIVEISSSKKDGYVVYRIQDNGIGIPKKELDFIFRQFNRASNTKGFPGTGIGLCVVKKIMSRLKGKIVLSSAVDKGTTVELFFPEFADCRGVM</sequence>
<keyword evidence="8" id="KW-0902">Two-component regulatory system</keyword>
<dbReference type="InterPro" id="IPR036890">
    <property type="entry name" value="HATPase_C_sf"/>
</dbReference>
<dbReference type="CDD" id="cd00082">
    <property type="entry name" value="HisKA"/>
    <property type="match status" value="1"/>
</dbReference>
<dbReference type="InterPro" id="IPR003661">
    <property type="entry name" value="HisK_dim/P_dom"/>
</dbReference>
<dbReference type="GO" id="GO:0000155">
    <property type="term" value="F:phosphorelay sensor kinase activity"/>
    <property type="evidence" value="ECO:0007669"/>
    <property type="project" value="InterPro"/>
</dbReference>
<dbReference type="EC" id="2.7.13.3" evidence="2"/>
<evidence type="ECO:0000313" key="11">
    <source>
        <dbReference type="Proteomes" id="UP000239711"/>
    </source>
</evidence>
<dbReference type="InterPro" id="IPR004358">
    <property type="entry name" value="Sig_transdc_His_kin-like_C"/>
</dbReference>
<dbReference type="Proteomes" id="UP000239711">
    <property type="component" value="Unassembled WGS sequence"/>
</dbReference>
<evidence type="ECO:0000256" key="3">
    <source>
        <dbReference type="ARBA" id="ARBA00022553"/>
    </source>
</evidence>
<dbReference type="GO" id="GO:0030295">
    <property type="term" value="F:protein kinase activator activity"/>
    <property type="evidence" value="ECO:0007669"/>
    <property type="project" value="TreeGrafter"/>
</dbReference>
<dbReference type="GO" id="GO:0007234">
    <property type="term" value="P:osmosensory signaling via phosphorelay pathway"/>
    <property type="evidence" value="ECO:0007669"/>
    <property type="project" value="TreeGrafter"/>
</dbReference>
<gene>
    <name evidence="10" type="ORF">C5745_19255</name>
</gene>
<comment type="caution">
    <text evidence="10">The sequence shown here is derived from an EMBL/GenBank/DDBJ whole genome shotgun (WGS) entry which is preliminary data.</text>
</comment>
<evidence type="ECO:0000256" key="6">
    <source>
        <dbReference type="ARBA" id="ARBA00022777"/>
    </source>
</evidence>
<keyword evidence="7" id="KW-0067">ATP-binding</keyword>
<dbReference type="GO" id="GO:0000156">
    <property type="term" value="F:phosphorelay response regulator activity"/>
    <property type="evidence" value="ECO:0007669"/>
    <property type="project" value="TreeGrafter"/>
</dbReference>
<keyword evidence="6" id="KW-0418">Kinase</keyword>
<dbReference type="CDD" id="cd00075">
    <property type="entry name" value="HATPase"/>
    <property type="match status" value="1"/>
</dbReference>
<dbReference type="PRINTS" id="PR00344">
    <property type="entry name" value="BCTRLSENSOR"/>
</dbReference>
<comment type="catalytic activity">
    <reaction evidence="1">
        <text>ATP + protein L-histidine = ADP + protein N-phospho-L-histidine.</text>
        <dbReference type="EC" id="2.7.13.3"/>
    </reaction>
</comment>